<dbReference type="InterPro" id="IPR009057">
    <property type="entry name" value="Homeodomain-like_sf"/>
</dbReference>
<dbReference type="EMBL" id="CP091139">
    <property type="protein sequence ID" value="UUT34615.1"/>
    <property type="molecule type" value="Genomic_DNA"/>
</dbReference>
<dbReference type="PANTHER" id="PTHR30055:SF238">
    <property type="entry name" value="MYCOFACTOCIN BIOSYNTHESIS TRANSCRIPTIONAL REGULATOR MFTR-RELATED"/>
    <property type="match status" value="1"/>
</dbReference>
<dbReference type="PROSITE" id="PS01081">
    <property type="entry name" value="HTH_TETR_1"/>
    <property type="match status" value="1"/>
</dbReference>
<evidence type="ECO:0000256" key="2">
    <source>
        <dbReference type="ARBA" id="ARBA00023125"/>
    </source>
</evidence>
<evidence type="ECO:0000256" key="4">
    <source>
        <dbReference type="PROSITE-ProRule" id="PRU00335"/>
    </source>
</evidence>
<keyword evidence="3" id="KW-0804">Transcription</keyword>
<reference evidence="6" key="1">
    <citation type="submission" date="2022-01" db="EMBL/GenBank/DDBJ databases">
        <title>Microbacterium eymi and Microbacterium rhizovicinus sp. nov., isolated from the rhizospheric soil of Elymus tsukushiensis, a plant native to the Dokdo Islands, Republic of Korea.</title>
        <authorList>
            <person name="Hwang Y.J."/>
        </authorList>
    </citation>
    <scope>NUCLEOTIDE SEQUENCE</scope>
    <source>
        <strain evidence="6">KUDC0405</strain>
    </source>
</reference>
<evidence type="ECO:0000256" key="3">
    <source>
        <dbReference type="ARBA" id="ARBA00023163"/>
    </source>
</evidence>
<proteinExistence type="predicted"/>
<dbReference type="Proteomes" id="UP001054811">
    <property type="component" value="Chromosome"/>
</dbReference>
<gene>
    <name evidence="6" type="ORF">L2X98_29400</name>
</gene>
<dbReference type="RefSeq" id="WP_259611141.1">
    <property type="nucleotide sequence ID" value="NZ_CP091139.2"/>
</dbReference>
<evidence type="ECO:0000313" key="6">
    <source>
        <dbReference type="EMBL" id="UUT34615.1"/>
    </source>
</evidence>
<dbReference type="InterPro" id="IPR050109">
    <property type="entry name" value="HTH-type_TetR-like_transc_reg"/>
</dbReference>
<organism evidence="6 7">
    <name type="scientific">Microbacterium elymi</name>
    <dbReference type="NCBI Taxonomy" id="2909587"/>
    <lineage>
        <taxon>Bacteria</taxon>
        <taxon>Bacillati</taxon>
        <taxon>Actinomycetota</taxon>
        <taxon>Actinomycetes</taxon>
        <taxon>Micrococcales</taxon>
        <taxon>Microbacteriaceae</taxon>
        <taxon>Microbacterium</taxon>
    </lineage>
</organism>
<accession>A0ABY5NHH8</accession>
<name>A0ABY5NHH8_9MICO</name>
<protein>
    <submittedName>
        <fullName evidence="6">TetR/AcrR family transcriptional regulator</fullName>
    </submittedName>
</protein>
<dbReference type="PROSITE" id="PS50977">
    <property type="entry name" value="HTH_TETR_2"/>
    <property type="match status" value="1"/>
</dbReference>
<keyword evidence="2 4" id="KW-0238">DNA-binding</keyword>
<dbReference type="PANTHER" id="PTHR30055">
    <property type="entry name" value="HTH-TYPE TRANSCRIPTIONAL REGULATOR RUTR"/>
    <property type="match status" value="1"/>
</dbReference>
<dbReference type="Pfam" id="PF00440">
    <property type="entry name" value="TetR_N"/>
    <property type="match status" value="1"/>
</dbReference>
<dbReference type="PRINTS" id="PR00455">
    <property type="entry name" value="HTHTETR"/>
</dbReference>
<dbReference type="InterPro" id="IPR001647">
    <property type="entry name" value="HTH_TetR"/>
</dbReference>
<dbReference type="Gene3D" id="1.10.357.10">
    <property type="entry name" value="Tetracycline Repressor, domain 2"/>
    <property type="match status" value="1"/>
</dbReference>
<evidence type="ECO:0000259" key="5">
    <source>
        <dbReference type="PROSITE" id="PS50977"/>
    </source>
</evidence>
<keyword evidence="1" id="KW-0805">Transcription regulation</keyword>
<feature type="DNA-binding region" description="H-T-H motif" evidence="4">
    <location>
        <begin position="29"/>
        <end position="48"/>
    </location>
</feature>
<keyword evidence="7" id="KW-1185">Reference proteome</keyword>
<feature type="domain" description="HTH tetR-type" evidence="5">
    <location>
        <begin position="6"/>
        <end position="66"/>
    </location>
</feature>
<evidence type="ECO:0000256" key="1">
    <source>
        <dbReference type="ARBA" id="ARBA00023015"/>
    </source>
</evidence>
<dbReference type="SUPFAM" id="SSF46689">
    <property type="entry name" value="Homeodomain-like"/>
    <property type="match status" value="1"/>
</dbReference>
<evidence type="ECO:0000313" key="7">
    <source>
        <dbReference type="Proteomes" id="UP001054811"/>
    </source>
</evidence>
<sequence>MARWEPDARGRLTEAALQLYLDRGFDATTVADIAARAGVTERTFFRHFADKREVLFDGAHELEHLVTEAIAQAPASASAIDVVGEAMVHAGAALQPRREFAVRRAAAISANAGLMERELLELAMLARATADALRRRGVPDPAAALAAEAGVAVFKVGFEEWIGEDDPGDLPARIADARRQLAAVVAPRRASQALRTISSTV</sequence>
<dbReference type="InterPro" id="IPR023772">
    <property type="entry name" value="DNA-bd_HTH_TetR-type_CS"/>
</dbReference>